<dbReference type="KEGG" id="lak:106168914"/>
<dbReference type="AlphaFoldDB" id="A0A1S3IZK1"/>
<dbReference type="InterPro" id="IPR001478">
    <property type="entry name" value="PDZ"/>
</dbReference>
<keyword evidence="2" id="KW-1185">Reference proteome</keyword>
<reference evidence="3" key="1">
    <citation type="submission" date="2025-08" db="UniProtKB">
        <authorList>
            <consortium name="RefSeq"/>
        </authorList>
    </citation>
    <scope>IDENTIFICATION</scope>
    <source>
        <tissue evidence="3">Gonads</tissue>
    </source>
</reference>
<dbReference type="SUPFAM" id="SSF50156">
    <property type="entry name" value="PDZ domain-like"/>
    <property type="match status" value="1"/>
</dbReference>
<dbReference type="OrthoDB" id="6021951at2759"/>
<dbReference type="CDD" id="cd06752">
    <property type="entry name" value="PDZ_PDZD11-like"/>
    <property type="match status" value="1"/>
</dbReference>
<accession>A0A1S3IZK1</accession>
<dbReference type="Pfam" id="PF00595">
    <property type="entry name" value="PDZ"/>
    <property type="match status" value="1"/>
</dbReference>
<gene>
    <name evidence="3" type="primary">LOC106168914</name>
</gene>
<evidence type="ECO:0000313" key="2">
    <source>
        <dbReference type="Proteomes" id="UP000085678"/>
    </source>
</evidence>
<proteinExistence type="predicted"/>
<dbReference type="Proteomes" id="UP000085678">
    <property type="component" value="Unplaced"/>
</dbReference>
<dbReference type="STRING" id="7574.A0A1S3IZK1"/>
<dbReference type="InterPro" id="IPR036034">
    <property type="entry name" value="PDZ_sf"/>
</dbReference>
<evidence type="ECO:0000313" key="3">
    <source>
        <dbReference type="RefSeq" id="XP_013403627.1"/>
    </source>
</evidence>
<feature type="domain" description="PDZ" evidence="1">
    <location>
        <begin position="64"/>
        <end position="134"/>
    </location>
</feature>
<organism evidence="2 3">
    <name type="scientific">Lingula anatina</name>
    <name type="common">Brachiopod</name>
    <name type="synonym">Lingula unguis</name>
    <dbReference type="NCBI Taxonomy" id="7574"/>
    <lineage>
        <taxon>Eukaryota</taxon>
        <taxon>Metazoa</taxon>
        <taxon>Spiralia</taxon>
        <taxon>Lophotrochozoa</taxon>
        <taxon>Brachiopoda</taxon>
        <taxon>Linguliformea</taxon>
        <taxon>Lingulata</taxon>
        <taxon>Lingulida</taxon>
        <taxon>Linguloidea</taxon>
        <taxon>Lingulidae</taxon>
        <taxon>Lingula</taxon>
    </lineage>
</organism>
<dbReference type="OMA" id="RGGREHN"/>
<dbReference type="InParanoid" id="A0A1S3IZK1"/>
<dbReference type="GeneID" id="106168914"/>
<name>A0A1S3IZK1_LINAN</name>
<dbReference type="PANTHER" id="PTHR14063">
    <property type="entry name" value="PROTEIN LIN-7 HOMOLOG"/>
    <property type="match status" value="1"/>
</dbReference>
<protein>
    <submittedName>
        <fullName evidence="3">PDZ domain-containing protein 11</fullName>
    </submittedName>
</protein>
<dbReference type="PROSITE" id="PS50106">
    <property type="entry name" value="PDZ"/>
    <property type="match status" value="1"/>
</dbReference>
<dbReference type="Gene3D" id="2.30.42.10">
    <property type="match status" value="1"/>
</dbReference>
<dbReference type="InterPro" id="IPR051109">
    <property type="entry name" value="MAM_complex_regulator"/>
</dbReference>
<dbReference type="SMART" id="SM00228">
    <property type="entry name" value="PDZ"/>
    <property type="match status" value="1"/>
</dbReference>
<evidence type="ECO:0000259" key="1">
    <source>
        <dbReference type="PROSITE" id="PS50106"/>
    </source>
</evidence>
<dbReference type="RefSeq" id="XP_013403627.1">
    <property type="nucleotide sequence ID" value="XM_013548173.2"/>
</dbReference>
<sequence>MIISSVPCLPVVNKMQGEPQPAQQNQTIQAELPAYELPPKWIPLDERQNHPDYNNDLRKFLPRALKLRRNKTTDQLGFNVRGGREHNCGIYISKVLPNTDAQRLGLKEGDQIITVNEADFLNVEHAEAVKILKRNLDVQLTVRYFPYGYDRTYGKIRPLRSATQ</sequence>